<name>A0A087SUB4_AUXPR</name>
<dbReference type="GO" id="GO:0000149">
    <property type="term" value="F:SNARE binding"/>
    <property type="evidence" value="ECO:0007669"/>
    <property type="project" value="TreeGrafter"/>
</dbReference>
<organism evidence="2 3">
    <name type="scientific">Auxenochlorella protothecoides</name>
    <name type="common">Green microalga</name>
    <name type="synonym">Chlorella protothecoides</name>
    <dbReference type="NCBI Taxonomy" id="3075"/>
    <lineage>
        <taxon>Eukaryota</taxon>
        <taxon>Viridiplantae</taxon>
        <taxon>Chlorophyta</taxon>
        <taxon>core chlorophytes</taxon>
        <taxon>Trebouxiophyceae</taxon>
        <taxon>Chlorellales</taxon>
        <taxon>Chlorellaceae</taxon>
        <taxon>Auxenochlorella</taxon>
    </lineage>
</organism>
<dbReference type="eggNOG" id="KOG2939">
    <property type="taxonomic scope" value="Eukaryota"/>
</dbReference>
<feature type="region of interest" description="Disordered" evidence="1">
    <location>
        <begin position="153"/>
        <end position="193"/>
    </location>
</feature>
<dbReference type="GO" id="GO:0032456">
    <property type="term" value="P:endocytic recycling"/>
    <property type="evidence" value="ECO:0007669"/>
    <property type="project" value="InterPro"/>
</dbReference>
<dbReference type="GO" id="GO:0005829">
    <property type="term" value="C:cytosol"/>
    <property type="evidence" value="ECO:0007669"/>
    <property type="project" value="GOC"/>
</dbReference>
<dbReference type="AlphaFoldDB" id="A0A087SUB4"/>
<dbReference type="GO" id="GO:0042147">
    <property type="term" value="P:retrograde transport, endosome to Golgi"/>
    <property type="evidence" value="ECO:0007669"/>
    <property type="project" value="InterPro"/>
</dbReference>
<proteinExistence type="predicted"/>
<dbReference type="InterPro" id="IPR040047">
    <property type="entry name" value="VPS50"/>
</dbReference>
<dbReference type="PANTHER" id="PTHR13258">
    <property type="entry name" value="SYNDETIN"/>
    <property type="match status" value="1"/>
</dbReference>
<dbReference type="RefSeq" id="XP_011402371.1">
    <property type="nucleotide sequence ID" value="XM_011404069.1"/>
</dbReference>
<evidence type="ECO:0000313" key="2">
    <source>
        <dbReference type="EMBL" id="KFM29318.1"/>
    </source>
</evidence>
<dbReference type="OrthoDB" id="511495at2759"/>
<gene>
    <name evidence="2" type="ORF">F751_5756</name>
</gene>
<reference evidence="2 3" key="1">
    <citation type="journal article" date="2014" name="BMC Genomics">
        <title>Oil accumulation mechanisms of the oleaginous microalga Chlorella protothecoides revealed through its genome, transcriptomes, and proteomes.</title>
        <authorList>
            <person name="Gao C."/>
            <person name="Wang Y."/>
            <person name="Shen Y."/>
            <person name="Yan D."/>
            <person name="He X."/>
            <person name="Dai J."/>
            <person name="Wu Q."/>
        </authorList>
    </citation>
    <scope>NUCLEOTIDE SEQUENCE [LARGE SCALE GENOMIC DNA]</scope>
    <source>
        <strain evidence="2 3">0710</strain>
    </source>
</reference>
<dbReference type="Proteomes" id="UP000028924">
    <property type="component" value="Unassembled WGS sequence"/>
</dbReference>
<keyword evidence="3" id="KW-1185">Reference proteome</keyword>
<dbReference type="GO" id="GO:1990745">
    <property type="term" value="C:EARP complex"/>
    <property type="evidence" value="ECO:0007669"/>
    <property type="project" value="InterPro"/>
</dbReference>
<protein>
    <submittedName>
        <fullName evidence="2">Coiled-coil domain-containing protein 132</fullName>
    </submittedName>
</protein>
<sequence>MSGALASVCLDFRPGTYARTGAPLAPGPPPLPGLAAEVQSALLAAVGSVSARVVRGVLLTRSGCEARARSAGGLQDLVRLLPSDLFRTALARLLQVLFDVLASHQAMVAWHAAALQAQEALEAGRGEVVETAGPATAACGAAETAGVLKGAMVGTQSPTQGEPARASAAVHHRQTPPRPPRGGRRSPENKARFSVAGPATLALRRGSSAREETEARARDEAERCAVLHAVHAGLVAGRGLVWDEVARHVATLLSSPAAFEGEHFLQVMDWMQRFVAAGEAFSGVESPALRSMLQRQSGNFFAAFHASNLEALSSMLEKESWTPLPVELPGLLTRCAHLGRPSSRA</sequence>
<dbReference type="GeneID" id="23617147"/>
<dbReference type="STRING" id="3075.A0A087SUB4"/>
<evidence type="ECO:0000256" key="1">
    <source>
        <dbReference type="SAM" id="MobiDB-lite"/>
    </source>
</evidence>
<dbReference type="EMBL" id="KL662190">
    <property type="protein sequence ID" value="KFM29318.1"/>
    <property type="molecule type" value="Genomic_DNA"/>
</dbReference>
<dbReference type="PANTHER" id="PTHR13258:SF0">
    <property type="entry name" value="SYNDETIN"/>
    <property type="match status" value="1"/>
</dbReference>
<evidence type="ECO:0000313" key="3">
    <source>
        <dbReference type="Proteomes" id="UP000028924"/>
    </source>
</evidence>
<dbReference type="KEGG" id="apro:F751_5756"/>
<accession>A0A087SUB4</accession>